<dbReference type="EMBL" id="SOHH01000098">
    <property type="protein sequence ID" value="TFD73259.1"/>
    <property type="molecule type" value="Genomic_DNA"/>
</dbReference>
<name>A0A4R9AZK0_9MICO</name>
<protein>
    <recommendedName>
        <fullName evidence="3">Glycosyltransferase</fullName>
    </recommendedName>
</protein>
<dbReference type="Proteomes" id="UP000298313">
    <property type="component" value="Unassembled WGS sequence"/>
</dbReference>
<dbReference type="Gene3D" id="3.40.50.2000">
    <property type="entry name" value="Glycogen Phosphorylase B"/>
    <property type="match status" value="1"/>
</dbReference>
<reference evidence="1 2" key="1">
    <citation type="submission" date="2019-03" db="EMBL/GenBank/DDBJ databases">
        <title>Genomics of glacier-inhabiting Cryobacterium strains.</title>
        <authorList>
            <person name="Liu Q."/>
            <person name="Xin Y.-H."/>
        </authorList>
    </citation>
    <scope>NUCLEOTIDE SEQUENCE [LARGE SCALE GENOMIC DNA]</scope>
    <source>
        <strain evidence="1 2">Hh4</strain>
    </source>
</reference>
<evidence type="ECO:0000313" key="1">
    <source>
        <dbReference type="EMBL" id="TFD73259.1"/>
    </source>
</evidence>
<gene>
    <name evidence="1" type="ORF">E3T48_14425</name>
</gene>
<organism evidence="1 2">
    <name type="scientific">Cryobacterium fucosi</name>
    <dbReference type="NCBI Taxonomy" id="1259157"/>
    <lineage>
        <taxon>Bacteria</taxon>
        <taxon>Bacillati</taxon>
        <taxon>Actinomycetota</taxon>
        <taxon>Actinomycetes</taxon>
        <taxon>Micrococcales</taxon>
        <taxon>Microbacteriaceae</taxon>
        <taxon>Cryobacterium</taxon>
    </lineage>
</organism>
<dbReference type="RefSeq" id="WP_134524734.1">
    <property type="nucleotide sequence ID" value="NZ_SOHH01000098.1"/>
</dbReference>
<dbReference type="AlphaFoldDB" id="A0A4R9AZK0"/>
<comment type="caution">
    <text evidence="1">The sequence shown here is derived from an EMBL/GenBank/DDBJ whole genome shotgun (WGS) entry which is preliminary data.</text>
</comment>
<evidence type="ECO:0000313" key="2">
    <source>
        <dbReference type="Proteomes" id="UP000298313"/>
    </source>
</evidence>
<accession>A0A4R9AZK0</accession>
<proteinExistence type="predicted"/>
<evidence type="ECO:0008006" key="3">
    <source>
        <dbReference type="Google" id="ProtNLM"/>
    </source>
</evidence>
<dbReference type="OrthoDB" id="9802525at2"/>
<sequence>MTRKIIVSATLKSLSMNDVTTSSQSYELQLALALSEIHSTTIISRVAVDDVRCRGLNLVALRSKPRGFGAAWNLTRELLREKPQGVQVISFGYDPHTVLPLILSRVRGAIAYAVVFDTHLGATERLAQPKRTLANAYFEMGRLLLRALSGLFVVTEDAEGIFKRLNTNTFRTRIGFDAEGAKQWAPPVSEEFRVIYAGALEVYNGIQQMMEGVILRNSDAPTRRIVLHLYGTGSLRSMVELYAMQYEAIVYHGVVEIAEVDAAVLRSNLAFNLRVLSHPVSVNAFPSKLIGLLGSGVPVATTAVLPSSLLSRYALIVTEVSAEGVRDALLRAEESYETLTEKAPQARSFIAEQYDWHVIASEMSNFMGGVSTAAA</sequence>
<keyword evidence="2" id="KW-1185">Reference proteome</keyword>
<dbReference type="SUPFAM" id="SSF53756">
    <property type="entry name" value="UDP-Glycosyltransferase/glycogen phosphorylase"/>
    <property type="match status" value="1"/>
</dbReference>